<dbReference type="Pfam" id="PF07963">
    <property type="entry name" value="N_methyl"/>
    <property type="match status" value="1"/>
</dbReference>
<keyword evidence="6 11" id="KW-0812">Transmembrane</keyword>
<reference evidence="13 14" key="1">
    <citation type="submission" date="2017-04" db="EMBL/GenBank/DDBJ databases">
        <title>Presence of VIM-2 positive Pseudomonas species in chickens and their surrounding environment.</title>
        <authorList>
            <person name="Zhang R."/>
        </authorList>
    </citation>
    <scope>NUCLEOTIDE SEQUENCE [LARGE SCALE GENOMIC DNA]</scope>
    <source>
        <strain evidence="13 14">DZ-C18</strain>
    </source>
</reference>
<evidence type="ECO:0000313" key="14">
    <source>
        <dbReference type="Proteomes" id="UP000193675"/>
    </source>
</evidence>
<evidence type="ECO:0000256" key="5">
    <source>
        <dbReference type="ARBA" id="ARBA00022519"/>
    </source>
</evidence>
<evidence type="ECO:0000256" key="10">
    <source>
        <dbReference type="ARBA" id="ARBA00030775"/>
    </source>
</evidence>
<dbReference type="PRINTS" id="PR00885">
    <property type="entry name" value="BCTERIALGSPH"/>
</dbReference>
<evidence type="ECO:0000256" key="1">
    <source>
        <dbReference type="ARBA" id="ARBA00004377"/>
    </source>
</evidence>
<name>A0A1X1A710_PSEPU</name>
<keyword evidence="3" id="KW-1003">Cell membrane</keyword>
<dbReference type="Proteomes" id="UP000193675">
    <property type="component" value="Unassembled WGS sequence"/>
</dbReference>
<feature type="transmembrane region" description="Helical" evidence="11">
    <location>
        <begin position="12"/>
        <end position="32"/>
    </location>
</feature>
<keyword evidence="4" id="KW-0488">Methylation</keyword>
<dbReference type="InterPro" id="IPR012902">
    <property type="entry name" value="N_methyl_site"/>
</dbReference>
<evidence type="ECO:0000256" key="6">
    <source>
        <dbReference type="ARBA" id="ARBA00022692"/>
    </source>
</evidence>
<dbReference type="NCBIfam" id="TIGR02532">
    <property type="entry name" value="IV_pilin_GFxxxE"/>
    <property type="match status" value="1"/>
</dbReference>
<evidence type="ECO:0000256" key="7">
    <source>
        <dbReference type="ARBA" id="ARBA00022989"/>
    </source>
</evidence>
<dbReference type="InterPro" id="IPR022346">
    <property type="entry name" value="T2SS_GspH"/>
</dbReference>
<evidence type="ECO:0000256" key="8">
    <source>
        <dbReference type="ARBA" id="ARBA00023136"/>
    </source>
</evidence>
<dbReference type="AlphaFoldDB" id="A0A1X1A710"/>
<dbReference type="Gene3D" id="3.55.40.10">
    <property type="entry name" value="minor pseudopilin epsh domain"/>
    <property type="match status" value="1"/>
</dbReference>
<keyword evidence="5" id="KW-0997">Cell inner membrane</keyword>
<dbReference type="SUPFAM" id="SSF54523">
    <property type="entry name" value="Pili subunits"/>
    <property type="match status" value="1"/>
</dbReference>
<evidence type="ECO:0000256" key="11">
    <source>
        <dbReference type="SAM" id="Phobius"/>
    </source>
</evidence>
<dbReference type="GO" id="GO:0015627">
    <property type="term" value="C:type II protein secretion system complex"/>
    <property type="evidence" value="ECO:0007669"/>
    <property type="project" value="InterPro"/>
</dbReference>
<organism evidence="13 14">
    <name type="scientific">Pseudomonas putida</name>
    <name type="common">Arthrobacter siderocapsulatus</name>
    <dbReference type="NCBI Taxonomy" id="303"/>
    <lineage>
        <taxon>Bacteria</taxon>
        <taxon>Pseudomonadati</taxon>
        <taxon>Pseudomonadota</taxon>
        <taxon>Gammaproteobacteria</taxon>
        <taxon>Pseudomonadales</taxon>
        <taxon>Pseudomonadaceae</taxon>
        <taxon>Pseudomonas</taxon>
    </lineage>
</organism>
<dbReference type="InterPro" id="IPR002416">
    <property type="entry name" value="T2SS_protein-GspH"/>
</dbReference>
<dbReference type="PROSITE" id="PS00409">
    <property type="entry name" value="PROKAR_NTER_METHYL"/>
    <property type="match status" value="1"/>
</dbReference>
<feature type="domain" description="General secretion pathway GspH" evidence="12">
    <location>
        <begin position="44"/>
        <end position="145"/>
    </location>
</feature>
<dbReference type="Pfam" id="PF12019">
    <property type="entry name" value="GspH"/>
    <property type="match status" value="1"/>
</dbReference>
<evidence type="ECO:0000256" key="3">
    <source>
        <dbReference type="ARBA" id="ARBA00022475"/>
    </source>
</evidence>
<protein>
    <recommendedName>
        <fullName evidence="2">Type II secretion system protein H</fullName>
    </recommendedName>
    <alternativeName>
        <fullName evidence="10">General secretion pathway protein H</fullName>
    </alternativeName>
</protein>
<proteinExistence type="inferred from homology"/>
<evidence type="ECO:0000256" key="4">
    <source>
        <dbReference type="ARBA" id="ARBA00022481"/>
    </source>
</evidence>
<sequence length="154" mass="16856">MTGCRSRGFTLLELLVVIALLGIVMAMAGLTFGRDPQRVARQEAGLFLQMLQHARQQAVLEGRALGIRVDTQGYRLLKAAGQGWEPAGPPRALELELRLEIDGVSVSTSPRGNAPQLLMYGNDEHTPFSLYFMAPDRRLARVSSDGLNDPKLTP</sequence>
<dbReference type="InterPro" id="IPR049875">
    <property type="entry name" value="TypeII_GspH"/>
</dbReference>
<accession>A0A1X1A710</accession>
<dbReference type="InterPro" id="IPR045584">
    <property type="entry name" value="Pilin-like"/>
</dbReference>
<dbReference type="GO" id="GO:0005886">
    <property type="term" value="C:plasma membrane"/>
    <property type="evidence" value="ECO:0007669"/>
    <property type="project" value="UniProtKB-SubCell"/>
</dbReference>
<dbReference type="NCBIfam" id="TIGR01708">
    <property type="entry name" value="typeII_sec_gspH"/>
    <property type="match status" value="1"/>
</dbReference>
<keyword evidence="7 11" id="KW-1133">Transmembrane helix</keyword>
<comment type="caution">
    <text evidence="13">The sequence shown here is derived from an EMBL/GenBank/DDBJ whole genome shotgun (WGS) entry which is preliminary data.</text>
</comment>
<dbReference type="EMBL" id="NBWC01000002">
    <property type="protein sequence ID" value="ORL67721.1"/>
    <property type="molecule type" value="Genomic_DNA"/>
</dbReference>
<evidence type="ECO:0000256" key="9">
    <source>
        <dbReference type="ARBA" id="ARBA00025772"/>
    </source>
</evidence>
<dbReference type="RefSeq" id="WP_084853862.1">
    <property type="nucleotide sequence ID" value="NZ_NBWC01000002.1"/>
</dbReference>
<evidence type="ECO:0000256" key="2">
    <source>
        <dbReference type="ARBA" id="ARBA00021549"/>
    </source>
</evidence>
<evidence type="ECO:0000259" key="12">
    <source>
        <dbReference type="Pfam" id="PF12019"/>
    </source>
</evidence>
<gene>
    <name evidence="13" type="ORF">B7H17_01285</name>
</gene>
<keyword evidence="8 11" id="KW-0472">Membrane</keyword>
<comment type="similarity">
    <text evidence="9">Belongs to the GSP H family.</text>
</comment>
<dbReference type="OrthoDB" id="5730913at2"/>
<evidence type="ECO:0000313" key="13">
    <source>
        <dbReference type="EMBL" id="ORL67721.1"/>
    </source>
</evidence>
<dbReference type="GO" id="GO:0015628">
    <property type="term" value="P:protein secretion by the type II secretion system"/>
    <property type="evidence" value="ECO:0007669"/>
    <property type="project" value="InterPro"/>
</dbReference>
<comment type="subcellular location">
    <subcellularLocation>
        <location evidence="1">Cell inner membrane</location>
        <topology evidence="1">Single-pass membrane protein</topology>
    </subcellularLocation>
</comment>